<dbReference type="Pfam" id="PF21205">
    <property type="entry name" value="Rep3_C"/>
    <property type="match status" value="1"/>
</dbReference>
<evidence type="ECO:0000313" key="3">
    <source>
        <dbReference type="EMBL" id="ACD94618.1"/>
    </source>
</evidence>
<dbReference type="RefSeq" id="WP_012468970.1">
    <property type="nucleotide sequence ID" value="NC_010814.1"/>
</dbReference>
<dbReference type="GO" id="GO:0006270">
    <property type="term" value="P:DNA replication initiation"/>
    <property type="evidence" value="ECO:0007669"/>
    <property type="project" value="InterPro"/>
</dbReference>
<reference evidence="3 4" key="1">
    <citation type="submission" date="2008-05" db="EMBL/GenBank/DDBJ databases">
        <title>Complete sequence of chromosome of Geobacter lovleyi SZ.</title>
        <authorList>
            <consortium name="US DOE Joint Genome Institute"/>
            <person name="Lucas S."/>
            <person name="Copeland A."/>
            <person name="Lapidus A."/>
            <person name="Glavina del Rio T."/>
            <person name="Dalin E."/>
            <person name="Tice H."/>
            <person name="Bruce D."/>
            <person name="Goodwin L."/>
            <person name="Pitluck S."/>
            <person name="Chertkov O."/>
            <person name="Meincke L."/>
            <person name="Brettin T."/>
            <person name="Detter J.C."/>
            <person name="Han C."/>
            <person name="Tapia R."/>
            <person name="Kuske C.R."/>
            <person name="Schmutz J."/>
            <person name="Larimer F."/>
            <person name="Land M."/>
            <person name="Hauser L."/>
            <person name="Kyrpides N."/>
            <person name="Mikhailova N."/>
            <person name="Sung Y."/>
            <person name="Fletcher K.E."/>
            <person name="Ritalahti K.M."/>
            <person name="Loeffler F.E."/>
            <person name="Richardson P."/>
        </authorList>
    </citation>
    <scope>NUCLEOTIDE SEQUENCE [LARGE SCALE GENOMIC DNA]</scope>
    <source>
        <strain evidence="4">ATCC BAA-1151 / DSM 17278 / SZ</strain>
    </source>
</reference>
<dbReference type="STRING" id="398767.Glov_0895"/>
<sequence length="269" mass="30635">MSIYLTRKIVSPDFERLLTAFHGLEGAVARPNQGIRVEGLTGRLDPLSETQQKMLAAAIALVKGEADRRRTCYAMELEQLVQICGIERGNLYESLLNETAKLLKKGVWIFDEANRSVVRTVWFQSIEFSAGKIVFQFADKALPLIFRCTSDSPGSDLIKGIQYKGKHTLAVFAMIWPCRGKGVIEYSIPRLMQQLSLEHTRYSYGQLKLRILEPAFREIYSRDDAVFVRFRPLFSGRKVEGVRFEVTVGEEARALRRLEPEFRIVPSGE</sequence>
<accession>B3E5E7</accession>
<organism evidence="3 4">
    <name type="scientific">Trichlorobacter lovleyi (strain ATCC BAA-1151 / DSM 17278 / SZ)</name>
    <name type="common">Geobacter lovleyi</name>
    <dbReference type="NCBI Taxonomy" id="398767"/>
    <lineage>
        <taxon>Bacteria</taxon>
        <taxon>Pseudomonadati</taxon>
        <taxon>Thermodesulfobacteriota</taxon>
        <taxon>Desulfuromonadia</taxon>
        <taxon>Geobacterales</taxon>
        <taxon>Geobacteraceae</taxon>
        <taxon>Trichlorobacter</taxon>
    </lineage>
</organism>
<gene>
    <name evidence="3" type="ordered locus">Glov_0895</name>
</gene>
<dbReference type="AlphaFoldDB" id="B3E5E7"/>
<evidence type="ECO:0000259" key="2">
    <source>
        <dbReference type="Pfam" id="PF01051"/>
    </source>
</evidence>
<dbReference type="EMBL" id="CP001089">
    <property type="protein sequence ID" value="ACD94618.1"/>
    <property type="molecule type" value="Genomic_DNA"/>
</dbReference>
<dbReference type="InterPro" id="IPR036388">
    <property type="entry name" value="WH-like_DNA-bd_sf"/>
</dbReference>
<dbReference type="Pfam" id="PF01051">
    <property type="entry name" value="Rep3_N"/>
    <property type="match status" value="1"/>
</dbReference>
<dbReference type="GO" id="GO:0003887">
    <property type="term" value="F:DNA-directed DNA polymerase activity"/>
    <property type="evidence" value="ECO:0007669"/>
    <property type="project" value="InterPro"/>
</dbReference>
<dbReference type="SUPFAM" id="SSF46785">
    <property type="entry name" value="Winged helix' DNA-binding domain"/>
    <property type="match status" value="2"/>
</dbReference>
<evidence type="ECO:0000256" key="1">
    <source>
        <dbReference type="ARBA" id="ARBA00038283"/>
    </source>
</evidence>
<dbReference type="OrthoDB" id="9122127at2"/>
<keyword evidence="4" id="KW-1185">Reference proteome</keyword>
<dbReference type="HOGENOM" id="CLU_1033495_0_0_7"/>
<evidence type="ECO:0000313" key="4">
    <source>
        <dbReference type="Proteomes" id="UP000002420"/>
    </source>
</evidence>
<dbReference type="InterPro" id="IPR000525">
    <property type="entry name" value="Initiator_Rep_WH1"/>
</dbReference>
<comment type="similarity">
    <text evidence="1">Belongs to the initiator RepB protein family.</text>
</comment>
<dbReference type="InterPro" id="IPR036390">
    <property type="entry name" value="WH_DNA-bd_sf"/>
</dbReference>
<protein>
    <submittedName>
        <fullName evidence="3">Initiator RepB protein</fullName>
    </submittedName>
</protein>
<proteinExistence type="inferred from homology"/>
<feature type="domain" description="Initiator Rep protein WH1" evidence="2">
    <location>
        <begin position="43"/>
        <end position="172"/>
    </location>
</feature>
<dbReference type="eggNOG" id="ENOG5033RU5">
    <property type="taxonomic scope" value="Bacteria"/>
</dbReference>
<dbReference type="Gene3D" id="1.10.10.10">
    <property type="entry name" value="Winged helix-like DNA-binding domain superfamily/Winged helix DNA-binding domain"/>
    <property type="match status" value="2"/>
</dbReference>
<dbReference type="KEGG" id="glo:Glov_0895"/>
<name>B3E5E7_TRIL1</name>
<dbReference type="Proteomes" id="UP000002420">
    <property type="component" value="Chromosome"/>
</dbReference>